<evidence type="ECO:0000313" key="3">
    <source>
        <dbReference type="Proteomes" id="UP000070700"/>
    </source>
</evidence>
<dbReference type="GeneID" id="28816840"/>
<evidence type="ECO:0000256" key="1">
    <source>
        <dbReference type="SAM" id="Phobius"/>
    </source>
</evidence>
<keyword evidence="1" id="KW-0812">Transmembrane</keyword>
<dbReference type="Proteomes" id="UP000070700">
    <property type="component" value="Unassembled WGS sequence"/>
</dbReference>
<dbReference type="EMBL" id="KQ947407">
    <property type="protein sequence ID" value="KUJ21606.1"/>
    <property type="molecule type" value="Genomic_DNA"/>
</dbReference>
<feature type="transmembrane region" description="Helical" evidence="1">
    <location>
        <begin position="21"/>
        <end position="42"/>
    </location>
</feature>
<protein>
    <submittedName>
        <fullName evidence="2">Uncharacterized protein</fullName>
    </submittedName>
</protein>
<proteinExistence type="predicted"/>
<keyword evidence="1" id="KW-1133">Transmembrane helix</keyword>
<evidence type="ECO:0000313" key="2">
    <source>
        <dbReference type="EMBL" id="KUJ21606.1"/>
    </source>
</evidence>
<name>A0A194XN87_MOLSC</name>
<dbReference type="InParanoid" id="A0A194XN87"/>
<gene>
    <name evidence="2" type="ORF">LY89DRAFT_378810</name>
</gene>
<organism evidence="2 3">
    <name type="scientific">Mollisia scopiformis</name>
    <name type="common">Conifer needle endophyte fungus</name>
    <name type="synonym">Phialocephala scopiformis</name>
    <dbReference type="NCBI Taxonomy" id="149040"/>
    <lineage>
        <taxon>Eukaryota</taxon>
        <taxon>Fungi</taxon>
        <taxon>Dikarya</taxon>
        <taxon>Ascomycota</taxon>
        <taxon>Pezizomycotina</taxon>
        <taxon>Leotiomycetes</taxon>
        <taxon>Helotiales</taxon>
        <taxon>Mollisiaceae</taxon>
        <taxon>Mollisia</taxon>
    </lineage>
</organism>
<dbReference type="RefSeq" id="XP_018075961.1">
    <property type="nucleotide sequence ID" value="XM_018207114.1"/>
</dbReference>
<keyword evidence="1" id="KW-0472">Membrane</keyword>
<sequence length="101" mass="11555">MCDTEFCFPQILSSPLLICPILSSFLSSLLLLMNITPIPFWIRTYLQRHLPSLSPTPTLLHYLSRSPIQFPSTILHFLKLKNKKSEDDSINRAQPLIDTSV</sequence>
<dbReference type="AlphaFoldDB" id="A0A194XN87"/>
<dbReference type="KEGG" id="psco:LY89DRAFT_378810"/>
<reference evidence="2 3" key="1">
    <citation type="submission" date="2015-10" db="EMBL/GenBank/DDBJ databases">
        <title>Full genome of DAOMC 229536 Phialocephala scopiformis, a fungal endophyte of spruce producing the potent anti-insectan compound rugulosin.</title>
        <authorList>
            <consortium name="DOE Joint Genome Institute"/>
            <person name="Walker A.K."/>
            <person name="Frasz S.L."/>
            <person name="Seifert K.A."/>
            <person name="Miller J.D."/>
            <person name="Mondo S.J."/>
            <person name="Labutti K."/>
            <person name="Lipzen A."/>
            <person name="Dockter R."/>
            <person name="Kennedy M."/>
            <person name="Grigoriev I.V."/>
            <person name="Spatafora J.W."/>
        </authorList>
    </citation>
    <scope>NUCLEOTIDE SEQUENCE [LARGE SCALE GENOMIC DNA]</scope>
    <source>
        <strain evidence="2 3">CBS 120377</strain>
    </source>
</reference>
<accession>A0A194XN87</accession>
<keyword evidence="3" id="KW-1185">Reference proteome</keyword>